<dbReference type="RefSeq" id="WP_244269477.1">
    <property type="nucleotide sequence ID" value="NZ_FNFP01000002.1"/>
</dbReference>
<proteinExistence type="predicted"/>
<dbReference type="Proteomes" id="UP000198718">
    <property type="component" value="Unassembled WGS sequence"/>
</dbReference>
<organism evidence="2 3">
    <name type="scientific">Natronincola ferrireducens</name>
    <dbReference type="NCBI Taxonomy" id="393762"/>
    <lineage>
        <taxon>Bacteria</taxon>
        <taxon>Bacillati</taxon>
        <taxon>Bacillota</taxon>
        <taxon>Clostridia</taxon>
        <taxon>Peptostreptococcales</taxon>
        <taxon>Natronincolaceae</taxon>
        <taxon>Natronincola</taxon>
    </lineage>
</organism>
<dbReference type="InterPro" id="IPR000182">
    <property type="entry name" value="GNAT_dom"/>
</dbReference>
<dbReference type="Pfam" id="PF00583">
    <property type="entry name" value="Acetyltransf_1"/>
    <property type="match status" value="1"/>
</dbReference>
<dbReference type="GO" id="GO:1905502">
    <property type="term" value="F:acetyl-CoA binding"/>
    <property type="evidence" value="ECO:0007669"/>
    <property type="project" value="TreeGrafter"/>
</dbReference>
<accession>A0A1G9BAS7</accession>
<dbReference type="EMBL" id="FNFP01000002">
    <property type="protein sequence ID" value="SDK36539.1"/>
    <property type="molecule type" value="Genomic_DNA"/>
</dbReference>
<dbReference type="AlphaFoldDB" id="A0A1G9BAS7"/>
<evidence type="ECO:0000313" key="3">
    <source>
        <dbReference type="Proteomes" id="UP000198718"/>
    </source>
</evidence>
<evidence type="ECO:0000313" key="2">
    <source>
        <dbReference type="EMBL" id="SDK36539.1"/>
    </source>
</evidence>
<dbReference type="PANTHER" id="PTHR13538:SF4">
    <property type="entry name" value="N-ALPHA-ACETYLTRANSFERASE 80"/>
    <property type="match status" value="1"/>
</dbReference>
<dbReference type="GO" id="GO:0008080">
    <property type="term" value="F:N-acetyltransferase activity"/>
    <property type="evidence" value="ECO:0007669"/>
    <property type="project" value="InterPro"/>
</dbReference>
<reference evidence="2 3" key="1">
    <citation type="submission" date="2016-10" db="EMBL/GenBank/DDBJ databases">
        <authorList>
            <person name="de Groot N.N."/>
        </authorList>
    </citation>
    <scope>NUCLEOTIDE SEQUENCE [LARGE SCALE GENOMIC DNA]</scope>
    <source>
        <strain evidence="2 3">DSM 18346</strain>
    </source>
</reference>
<gene>
    <name evidence="2" type="ORF">SAMN05660472_01122</name>
</gene>
<keyword evidence="2" id="KW-0808">Transferase</keyword>
<name>A0A1G9BAS7_9FIRM</name>
<sequence length="152" mass="18133">MVIKHLSESKEHMELVINWLWKEWGNEKNYSYYKSIVESSLDKENLPQTFIALMDDEPVGTVGLWRCDLMSRQDLFPWLACLYVLPEYRGKGIGLALQRFLIKYSGEIGYKEIFLYTELDNYYEKLGWQYIENGITNKNEIEKIYKINTKPR</sequence>
<dbReference type="SUPFAM" id="SSF55729">
    <property type="entry name" value="Acyl-CoA N-acyltransferases (Nat)"/>
    <property type="match status" value="1"/>
</dbReference>
<dbReference type="PROSITE" id="PS51186">
    <property type="entry name" value="GNAT"/>
    <property type="match status" value="1"/>
</dbReference>
<keyword evidence="3" id="KW-1185">Reference proteome</keyword>
<dbReference type="InterPro" id="IPR016181">
    <property type="entry name" value="Acyl_CoA_acyltransferase"/>
</dbReference>
<dbReference type="CDD" id="cd04301">
    <property type="entry name" value="NAT_SF"/>
    <property type="match status" value="1"/>
</dbReference>
<dbReference type="STRING" id="393762.SAMN05660472_01122"/>
<dbReference type="InterPro" id="IPR039840">
    <property type="entry name" value="NAA80"/>
</dbReference>
<evidence type="ECO:0000259" key="1">
    <source>
        <dbReference type="PROSITE" id="PS51186"/>
    </source>
</evidence>
<dbReference type="Gene3D" id="3.40.630.30">
    <property type="match status" value="1"/>
</dbReference>
<feature type="domain" description="N-acetyltransferase" evidence="1">
    <location>
        <begin position="1"/>
        <end position="148"/>
    </location>
</feature>
<dbReference type="PANTHER" id="PTHR13538">
    <property type="entry name" value="N-ACETYLTRANSFERASE 6"/>
    <property type="match status" value="1"/>
</dbReference>
<protein>
    <submittedName>
        <fullName evidence="2">Acetyltransferase (GNAT) domain-containing protein</fullName>
    </submittedName>
</protein>
<dbReference type="GO" id="GO:0005737">
    <property type="term" value="C:cytoplasm"/>
    <property type="evidence" value="ECO:0007669"/>
    <property type="project" value="TreeGrafter"/>
</dbReference>